<dbReference type="EMBL" id="CM039170">
    <property type="protein sequence ID" value="KAH9801203.1"/>
    <property type="molecule type" value="Genomic_DNA"/>
</dbReference>
<proteinExistence type="predicted"/>
<sequence>MEDNSNVMASVHSTVFKESESLEGKGTKIEGYDFNQGVNYSQLLKSMVSTGFQASNFGDAIEVVNQMLDWRLADEVIPEDCDERERDPEYRKSVRCKVFLGFTSNLISSGVRDTVDVVVTTAGGIEEDLVKCLAPTFKGDFALPGAYLRSKGLNRIGNLLEISWTPSKVIARLGKEINDESSYLYWAYKNNIPVFCPGLTDGSLGDMLYFHSFRSPGLIIDIVQDIRAINGEAVHASPRKTGLIILGGGLPKHHICNANMMRNGADYAVFINTAQEFDGSDSGARPDEAVSWGKIRGSAKTVKVHCDATIAFPLLVAETFASRRNKFVETER</sequence>
<organism evidence="1 2">
    <name type="scientific">Citrus sinensis</name>
    <name type="common">Sweet orange</name>
    <name type="synonym">Citrus aurantium var. sinensis</name>
    <dbReference type="NCBI Taxonomy" id="2711"/>
    <lineage>
        <taxon>Eukaryota</taxon>
        <taxon>Viridiplantae</taxon>
        <taxon>Streptophyta</taxon>
        <taxon>Embryophyta</taxon>
        <taxon>Tracheophyta</taxon>
        <taxon>Spermatophyta</taxon>
        <taxon>Magnoliopsida</taxon>
        <taxon>eudicotyledons</taxon>
        <taxon>Gunneridae</taxon>
        <taxon>Pentapetalae</taxon>
        <taxon>rosids</taxon>
        <taxon>malvids</taxon>
        <taxon>Sapindales</taxon>
        <taxon>Rutaceae</taxon>
        <taxon>Aurantioideae</taxon>
        <taxon>Citrus</taxon>
    </lineage>
</organism>
<protein>
    <submittedName>
        <fullName evidence="1">Deoxyhypusine synthase</fullName>
    </submittedName>
</protein>
<accession>A0ACB8NTN2</accession>
<dbReference type="Proteomes" id="UP000829398">
    <property type="component" value="Chromosome 1"/>
</dbReference>
<name>A0ACB8NTN2_CITSI</name>
<comment type="caution">
    <text evidence="1">The sequence shown here is derived from an EMBL/GenBank/DDBJ whole genome shotgun (WGS) entry which is preliminary data.</text>
</comment>
<keyword evidence="2" id="KW-1185">Reference proteome</keyword>
<gene>
    <name evidence="1" type="ORF">KPL71_000939</name>
</gene>
<evidence type="ECO:0000313" key="1">
    <source>
        <dbReference type="EMBL" id="KAH9801203.1"/>
    </source>
</evidence>
<evidence type="ECO:0000313" key="2">
    <source>
        <dbReference type="Proteomes" id="UP000829398"/>
    </source>
</evidence>
<reference evidence="2" key="1">
    <citation type="journal article" date="2023" name="Hortic. Res.">
        <title>A chromosome-level phased genome enabling allele-level studies in sweet orange: a case study on citrus Huanglongbing tolerance.</title>
        <authorList>
            <person name="Wu B."/>
            <person name="Yu Q."/>
            <person name="Deng Z."/>
            <person name="Duan Y."/>
            <person name="Luo F."/>
            <person name="Gmitter F. Jr."/>
        </authorList>
    </citation>
    <scope>NUCLEOTIDE SEQUENCE [LARGE SCALE GENOMIC DNA]</scope>
    <source>
        <strain evidence="2">cv. Valencia</strain>
    </source>
</reference>